<proteinExistence type="predicted"/>
<accession>A0A182ISG4</accession>
<organism evidence="1">
    <name type="scientific">Anopheles atroparvus</name>
    <name type="common">European mosquito</name>
    <dbReference type="NCBI Taxonomy" id="41427"/>
    <lineage>
        <taxon>Eukaryota</taxon>
        <taxon>Metazoa</taxon>
        <taxon>Ecdysozoa</taxon>
        <taxon>Arthropoda</taxon>
        <taxon>Hexapoda</taxon>
        <taxon>Insecta</taxon>
        <taxon>Pterygota</taxon>
        <taxon>Neoptera</taxon>
        <taxon>Endopterygota</taxon>
        <taxon>Diptera</taxon>
        <taxon>Nematocera</taxon>
        <taxon>Culicoidea</taxon>
        <taxon>Culicidae</taxon>
        <taxon>Anophelinae</taxon>
        <taxon>Anopheles</taxon>
    </lineage>
</organism>
<evidence type="ECO:0000313" key="1">
    <source>
        <dbReference type="EnsemblMetazoa" id="AATE004624-PA.1"/>
    </source>
</evidence>
<sequence length="126" mass="14529">MSFAGSLWRQPEHQVAQFPSVTIHQPIVPQVDRICRCKILRVVHGGQAQPGKVDFFREVTRFQPPFELVFDRPLARQIEVVALAKGIHRLQHGQMLPYRLVVAPLVDRLHQQGSRKQSPFAVRFIF</sequence>
<dbReference type="VEuPathDB" id="VectorBase:AATE004624"/>
<dbReference type="EnsemblMetazoa" id="AATE004624-RA">
    <property type="protein sequence ID" value="AATE004624-PA.1"/>
    <property type="gene ID" value="AATE004624"/>
</dbReference>
<name>A0A182ISG4_ANOAO</name>
<dbReference type="AlphaFoldDB" id="A0A182ISG4"/>
<reference evidence="1" key="1">
    <citation type="submission" date="2022-08" db="UniProtKB">
        <authorList>
            <consortium name="EnsemblMetazoa"/>
        </authorList>
    </citation>
    <scope>IDENTIFICATION</scope>
    <source>
        <strain evidence="1">EBRO</strain>
    </source>
</reference>
<protein>
    <submittedName>
        <fullName evidence="1">Uncharacterized protein</fullName>
    </submittedName>
</protein>